<feature type="transmembrane region" description="Helical" evidence="1">
    <location>
        <begin position="15"/>
        <end position="35"/>
    </location>
</feature>
<gene>
    <name evidence="2" type="ORF">EV674_1426</name>
</gene>
<comment type="caution">
    <text evidence="2">The sequence shown here is derived from an EMBL/GenBank/DDBJ whole genome shotgun (WGS) entry which is preliminary data.</text>
</comment>
<dbReference type="Proteomes" id="UP000295182">
    <property type="component" value="Unassembled WGS sequence"/>
</dbReference>
<sequence>MKWPCFVGSGPQRGIALIAVLWIVSALSVIVTGVVHSVRSEVRLVSVARQSTEAAALGEAAIMLVLQDMAASGNRPAHLTKVEVSYQGQPMVVEVMPMTGLIDINRAPVALLASLYGVAGGIDAKSAQTLAEATVQVRSERDARGREVGFEAEQDLLRVPGVGYDLYARLSRLVTAQAQGSGRVNPQAAPEGVLRVLAGGDAVRATALAAARDKNPADLDSTVLNGEFLDNASSPRYRLQARVALADNGQVVVEHSVDLRPDFRLGLPWRIFHAEHWMQAPPAKGV</sequence>
<dbReference type="AlphaFoldDB" id="A0A4R2MT91"/>
<name>A0A4R2MT91_9BURK</name>
<evidence type="ECO:0000256" key="1">
    <source>
        <dbReference type="SAM" id="Phobius"/>
    </source>
</evidence>
<organism evidence="2 3">
    <name type="scientific">Simplicispira metamorpha</name>
    <dbReference type="NCBI Taxonomy" id="80881"/>
    <lineage>
        <taxon>Bacteria</taxon>
        <taxon>Pseudomonadati</taxon>
        <taxon>Pseudomonadota</taxon>
        <taxon>Betaproteobacteria</taxon>
        <taxon>Burkholderiales</taxon>
        <taxon>Comamonadaceae</taxon>
        <taxon>Simplicispira</taxon>
    </lineage>
</organism>
<protein>
    <submittedName>
        <fullName evidence="2">General secretion pathway protein K</fullName>
    </submittedName>
</protein>
<dbReference type="SUPFAM" id="SSF47781">
    <property type="entry name" value="RuvA domain 2-like"/>
    <property type="match status" value="1"/>
</dbReference>
<dbReference type="OrthoDB" id="9180919at2"/>
<evidence type="ECO:0000313" key="3">
    <source>
        <dbReference type="Proteomes" id="UP000295182"/>
    </source>
</evidence>
<reference evidence="2 3" key="1">
    <citation type="submission" date="2019-03" db="EMBL/GenBank/DDBJ databases">
        <title>Genomic Encyclopedia of Type Strains, Phase IV (KMG-IV): sequencing the most valuable type-strain genomes for metagenomic binning, comparative biology and taxonomic classification.</title>
        <authorList>
            <person name="Goeker M."/>
        </authorList>
    </citation>
    <scope>NUCLEOTIDE SEQUENCE [LARGE SCALE GENOMIC DNA]</scope>
    <source>
        <strain evidence="2 3">DSM 1837</strain>
    </source>
</reference>
<keyword evidence="1" id="KW-0812">Transmembrane</keyword>
<dbReference type="InterPro" id="IPR010994">
    <property type="entry name" value="RuvA_2-like"/>
</dbReference>
<accession>A0A4R2MT91</accession>
<evidence type="ECO:0000313" key="2">
    <source>
        <dbReference type="EMBL" id="TCP11634.1"/>
    </source>
</evidence>
<proteinExistence type="predicted"/>
<keyword evidence="1" id="KW-1133">Transmembrane helix</keyword>
<dbReference type="RefSeq" id="WP_119012716.1">
    <property type="nucleotide sequence ID" value="NZ_QXNC01000008.1"/>
</dbReference>
<dbReference type="EMBL" id="SLXH01000042">
    <property type="protein sequence ID" value="TCP11634.1"/>
    <property type="molecule type" value="Genomic_DNA"/>
</dbReference>
<keyword evidence="3" id="KW-1185">Reference proteome</keyword>
<keyword evidence="1" id="KW-0472">Membrane</keyword>